<comment type="caution">
    <text evidence="2">The sequence shown here is derived from an EMBL/GenBank/DDBJ whole genome shotgun (WGS) entry which is preliminary data.</text>
</comment>
<sequence>MFSKEGRKEIAKEIVDSGTIIDAINQIATTDRATILSFFKEVSKQYSVLNGVREEVANSPELQAFLSSSTTTDTQRKEAMGLITLAVMKNLGYQPNDIKSIYTDETGYNGENIKGFTSLQTILFIFFFQLAIEIFYIYFNTKFFKQYLIYLWYDVIGTTQIFVSIFI</sequence>
<evidence type="ECO:0000313" key="3">
    <source>
        <dbReference type="Proteomes" id="UP000011782"/>
    </source>
</evidence>
<evidence type="ECO:0000256" key="1">
    <source>
        <dbReference type="SAM" id="Phobius"/>
    </source>
</evidence>
<dbReference type="Proteomes" id="UP000011782">
    <property type="component" value="Unassembled WGS sequence"/>
</dbReference>
<dbReference type="AlphaFoldDB" id="M3IHD7"/>
<proteinExistence type="predicted"/>
<organism evidence="2 3">
    <name type="scientific">Campylobacter showae CC57C</name>
    <dbReference type="NCBI Taxonomy" id="1073353"/>
    <lineage>
        <taxon>Bacteria</taxon>
        <taxon>Pseudomonadati</taxon>
        <taxon>Campylobacterota</taxon>
        <taxon>Epsilonproteobacteria</taxon>
        <taxon>Campylobacterales</taxon>
        <taxon>Campylobacteraceae</taxon>
        <taxon>Campylobacter</taxon>
    </lineage>
</organism>
<reference evidence="2 3" key="1">
    <citation type="submission" date="2013-02" db="EMBL/GenBank/DDBJ databases">
        <title>Co-occurrence of anaerobic bacteria in colorectal carcinomas.</title>
        <authorList>
            <person name="Holt R.A."/>
            <person name="Warren R.L."/>
            <person name="Allen-Vercoe E."/>
            <person name="Pleasance S."/>
            <person name="Freeman D.J."/>
            <person name="Watson P."/>
            <person name="Moore R."/>
            <person name="Cochrane K."/>
        </authorList>
    </citation>
    <scope>NUCLEOTIDE SEQUENCE [LARGE SCALE GENOMIC DNA]</scope>
    <source>
        <strain evidence="2 3">CC57C</strain>
    </source>
</reference>
<dbReference type="PATRIC" id="fig|1073353.3.peg.2455"/>
<dbReference type="EMBL" id="AOTD01000269">
    <property type="protein sequence ID" value="EMG29506.1"/>
    <property type="molecule type" value="Genomic_DNA"/>
</dbReference>
<name>M3IHD7_9BACT</name>
<dbReference type="RefSeq" id="WP_002953904.1">
    <property type="nucleotide sequence ID" value="NZ_AOTD01000269.1"/>
</dbReference>
<keyword evidence="1" id="KW-0812">Transmembrane</keyword>
<protein>
    <submittedName>
        <fullName evidence="2">Uncharacterized protein</fullName>
    </submittedName>
</protein>
<evidence type="ECO:0000313" key="2">
    <source>
        <dbReference type="EMBL" id="EMG29506.1"/>
    </source>
</evidence>
<gene>
    <name evidence="2" type="ORF">H740_11517</name>
</gene>
<keyword evidence="1" id="KW-1133">Transmembrane helix</keyword>
<feature type="transmembrane region" description="Helical" evidence="1">
    <location>
        <begin position="147"/>
        <end position="166"/>
    </location>
</feature>
<accession>M3IHD7</accession>
<keyword evidence="1" id="KW-0472">Membrane</keyword>
<dbReference type="OrthoDB" id="5666689at2"/>
<feature type="transmembrane region" description="Helical" evidence="1">
    <location>
        <begin position="122"/>
        <end position="141"/>
    </location>
</feature>